<comment type="caution">
    <text evidence="2">The sequence shown here is derived from an EMBL/GenBank/DDBJ whole genome shotgun (WGS) entry which is preliminary data.</text>
</comment>
<organism evidence="2 3">
    <name type="scientific">Ophiophagus hannah</name>
    <name type="common">King cobra</name>
    <name type="synonym">Naja hannah</name>
    <dbReference type="NCBI Taxonomy" id="8665"/>
    <lineage>
        <taxon>Eukaryota</taxon>
        <taxon>Metazoa</taxon>
        <taxon>Chordata</taxon>
        <taxon>Craniata</taxon>
        <taxon>Vertebrata</taxon>
        <taxon>Euteleostomi</taxon>
        <taxon>Lepidosauria</taxon>
        <taxon>Squamata</taxon>
        <taxon>Bifurcata</taxon>
        <taxon>Unidentata</taxon>
        <taxon>Episquamata</taxon>
        <taxon>Toxicofera</taxon>
        <taxon>Serpentes</taxon>
        <taxon>Colubroidea</taxon>
        <taxon>Elapidae</taxon>
        <taxon>Elapinae</taxon>
        <taxon>Ophiophagus</taxon>
    </lineage>
</organism>
<sequence>MNEGMNEYYPFLIEAQKSIKQVAEKINKGMKSAEEVERNARIVQEIESHIEGMEDMTRWIYLGETSWEALSGFFFFPAHPGSCQSSNRDSIQKAICRLDEDLSTLGQVSKLSETLSFPHQTLDDVIKDLMAAIHRELTEKQSVSFSLSFPPNKMELTITKSDSTDSHIFEFPNPDARHSFEQGFEDAKKKLASNKNCLDPEFLKAIPIMKTRSGMQVLRYTTKLLFSPAQ</sequence>
<dbReference type="GO" id="GO:0005085">
    <property type="term" value="F:guanyl-nucleotide exchange factor activity"/>
    <property type="evidence" value="ECO:0007669"/>
    <property type="project" value="UniProtKB-KW"/>
</dbReference>
<dbReference type="EMBL" id="AZIM01007136">
    <property type="protein sequence ID" value="ETE58159.1"/>
    <property type="molecule type" value="Genomic_DNA"/>
</dbReference>
<dbReference type="GO" id="GO:0030036">
    <property type="term" value="P:actin cytoskeleton organization"/>
    <property type="evidence" value="ECO:0007669"/>
    <property type="project" value="TreeGrafter"/>
</dbReference>
<dbReference type="PANTHER" id="PTHR12877:SF15">
    <property type="entry name" value="RHO GUANINE NUCLEOTIDE EXCHANGE FACTOR 17"/>
    <property type="match status" value="1"/>
</dbReference>
<proteinExistence type="predicted"/>
<protein>
    <submittedName>
        <fullName evidence="2">Rho guanine nucleotide exchange factor 17</fullName>
    </submittedName>
</protein>
<accession>V8N793</accession>
<evidence type="ECO:0000256" key="1">
    <source>
        <dbReference type="ARBA" id="ARBA00022658"/>
    </source>
</evidence>
<dbReference type="InterPro" id="IPR039919">
    <property type="entry name" value="ARHGEF10/ARHGEF17"/>
</dbReference>
<dbReference type="AlphaFoldDB" id="V8N793"/>
<keyword evidence="1" id="KW-0344">Guanine-nucleotide releasing factor</keyword>
<gene>
    <name evidence="2" type="primary">ARHGEF17</name>
    <name evidence="2" type="ORF">L345_16121</name>
</gene>
<dbReference type="PANTHER" id="PTHR12877">
    <property type="entry name" value="RHO GUANINE NUCLEOTIDE EXCHANGE FACTOR"/>
    <property type="match status" value="1"/>
</dbReference>
<keyword evidence="3" id="KW-1185">Reference proteome</keyword>
<evidence type="ECO:0000313" key="2">
    <source>
        <dbReference type="EMBL" id="ETE58159.1"/>
    </source>
</evidence>
<reference evidence="2 3" key="1">
    <citation type="journal article" date="2013" name="Proc. Natl. Acad. Sci. U.S.A.">
        <title>The king cobra genome reveals dynamic gene evolution and adaptation in the snake venom system.</title>
        <authorList>
            <person name="Vonk F.J."/>
            <person name="Casewell N.R."/>
            <person name="Henkel C.V."/>
            <person name="Heimberg A.M."/>
            <person name="Jansen H.J."/>
            <person name="McCleary R.J."/>
            <person name="Kerkkamp H.M."/>
            <person name="Vos R.A."/>
            <person name="Guerreiro I."/>
            <person name="Calvete J.J."/>
            <person name="Wuster W."/>
            <person name="Woods A.E."/>
            <person name="Logan J.M."/>
            <person name="Harrison R.A."/>
            <person name="Castoe T.A."/>
            <person name="de Koning A.P."/>
            <person name="Pollock D.D."/>
            <person name="Yandell M."/>
            <person name="Calderon D."/>
            <person name="Renjifo C."/>
            <person name="Currier R.B."/>
            <person name="Salgado D."/>
            <person name="Pla D."/>
            <person name="Sanz L."/>
            <person name="Hyder A.S."/>
            <person name="Ribeiro J.M."/>
            <person name="Arntzen J.W."/>
            <person name="van den Thillart G.E."/>
            <person name="Boetzer M."/>
            <person name="Pirovano W."/>
            <person name="Dirks R.P."/>
            <person name="Spaink H.P."/>
            <person name="Duboule D."/>
            <person name="McGlinn E."/>
            <person name="Kini R.M."/>
            <person name="Richardson M.K."/>
        </authorList>
    </citation>
    <scope>NUCLEOTIDE SEQUENCE</scope>
    <source>
        <tissue evidence="2">Blood</tissue>
    </source>
</reference>
<feature type="non-terminal residue" evidence="2">
    <location>
        <position position="1"/>
    </location>
</feature>
<dbReference type="OrthoDB" id="9045541at2759"/>
<dbReference type="Proteomes" id="UP000018936">
    <property type="component" value="Unassembled WGS sequence"/>
</dbReference>
<name>V8N793_OPHHA</name>
<evidence type="ECO:0000313" key="3">
    <source>
        <dbReference type="Proteomes" id="UP000018936"/>
    </source>
</evidence>